<keyword evidence="8" id="KW-1185">Reference proteome</keyword>
<sequence length="307" mass="33349">MDWADLSERHLRSFWMAVTVGSVRGAADRLDVEPSVVSRHIQRLQLQLGVRLLERRGRGVKPTEAAALLLEFCETRKAQEEQLLVRLGDMGKTLRGRVHIVGGEGFIPDLMTWALCEFGRQHPGVDITLEQAGVRDLVAMVAQDKAHVGIAYCIEPSPPVEAVVSRRKPVCMIVAPNHPLARAKQPVSLQDAARYPIAQMAAGFGLQQAVSRAAAAAKVVIADRLVTNSLTSLREFAALGLGVSFMSAQSAAADVAAGRLVVLPTTSRVLNGMRVHVLIRSGRFQSRAVREVIGFLARKSAMWEVAV</sequence>
<protein>
    <recommendedName>
        <fullName evidence="6">HTH lysR-type domain-containing protein</fullName>
    </recommendedName>
</protein>
<dbReference type="Pfam" id="PF00126">
    <property type="entry name" value="HTH_1"/>
    <property type="match status" value="1"/>
</dbReference>
<organism evidence="7 8">
    <name type="scientific">Bradyrhizobium nitroreducens</name>
    <dbReference type="NCBI Taxonomy" id="709803"/>
    <lineage>
        <taxon>Bacteria</taxon>
        <taxon>Pseudomonadati</taxon>
        <taxon>Pseudomonadota</taxon>
        <taxon>Alphaproteobacteria</taxon>
        <taxon>Hyphomicrobiales</taxon>
        <taxon>Nitrobacteraceae</taxon>
        <taxon>Bradyrhizobium</taxon>
    </lineage>
</organism>
<evidence type="ECO:0000313" key="7">
    <source>
        <dbReference type="EMBL" id="PIT00948.1"/>
    </source>
</evidence>
<keyword evidence="3" id="KW-0805">Transcription regulation</keyword>
<dbReference type="PANTHER" id="PTHR30126">
    <property type="entry name" value="HTH-TYPE TRANSCRIPTIONAL REGULATOR"/>
    <property type="match status" value="1"/>
</dbReference>
<dbReference type="PROSITE" id="PS50931">
    <property type="entry name" value="HTH_LYSR"/>
    <property type="match status" value="1"/>
</dbReference>
<dbReference type="PANTHER" id="PTHR30126:SF39">
    <property type="entry name" value="HTH-TYPE TRANSCRIPTIONAL REGULATOR CYSL"/>
    <property type="match status" value="1"/>
</dbReference>
<feature type="domain" description="HTH lysR-type" evidence="6">
    <location>
        <begin position="6"/>
        <end position="63"/>
    </location>
</feature>
<dbReference type="InterPro" id="IPR000847">
    <property type="entry name" value="LysR_HTH_N"/>
</dbReference>
<dbReference type="GO" id="GO:0003700">
    <property type="term" value="F:DNA-binding transcription factor activity"/>
    <property type="evidence" value="ECO:0007669"/>
    <property type="project" value="InterPro"/>
</dbReference>
<keyword evidence="5" id="KW-0804">Transcription</keyword>
<dbReference type="Pfam" id="PF03466">
    <property type="entry name" value="LysR_substrate"/>
    <property type="match status" value="1"/>
</dbReference>
<dbReference type="AlphaFoldDB" id="A0A2M6U8S4"/>
<dbReference type="Gene3D" id="1.10.10.10">
    <property type="entry name" value="Winged helix-like DNA-binding domain superfamily/Winged helix DNA-binding domain"/>
    <property type="match status" value="1"/>
</dbReference>
<proteinExistence type="inferred from homology"/>
<evidence type="ECO:0000256" key="5">
    <source>
        <dbReference type="ARBA" id="ARBA00023163"/>
    </source>
</evidence>
<dbReference type="SUPFAM" id="SSF53850">
    <property type="entry name" value="Periplasmic binding protein-like II"/>
    <property type="match status" value="1"/>
</dbReference>
<dbReference type="GO" id="GO:0000976">
    <property type="term" value="F:transcription cis-regulatory region binding"/>
    <property type="evidence" value="ECO:0007669"/>
    <property type="project" value="TreeGrafter"/>
</dbReference>
<comment type="similarity">
    <text evidence="2">Belongs to the LysR transcriptional regulatory family.</text>
</comment>
<comment type="caution">
    <text evidence="7">The sequence shown here is derived from an EMBL/GenBank/DDBJ whole genome shotgun (WGS) entry which is preliminary data.</text>
</comment>
<keyword evidence="4" id="KW-0238">DNA-binding</keyword>
<dbReference type="Proteomes" id="UP000228930">
    <property type="component" value="Unassembled WGS sequence"/>
</dbReference>
<dbReference type="InterPro" id="IPR036388">
    <property type="entry name" value="WH-like_DNA-bd_sf"/>
</dbReference>
<reference evidence="7 8" key="1">
    <citation type="submission" date="2015-06" db="EMBL/GenBank/DDBJ databases">
        <title>Comparative genome analysis of nirS-carrying Bradyrhizobium sp. strains.</title>
        <authorList>
            <person name="Ishii S."/>
            <person name="Jang J."/>
            <person name="Nishizawa T."/>
            <person name="Senoo K."/>
        </authorList>
    </citation>
    <scope>NUCLEOTIDE SEQUENCE [LARGE SCALE GENOMIC DNA]</scope>
    <source>
        <strain evidence="7 8">TSA1</strain>
    </source>
</reference>
<gene>
    <name evidence="7" type="ORF">TSA1_09355</name>
</gene>
<dbReference type="InterPro" id="IPR005119">
    <property type="entry name" value="LysR_subst-bd"/>
</dbReference>
<dbReference type="Gene3D" id="3.40.190.290">
    <property type="match status" value="1"/>
</dbReference>
<dbReference type="EMBL" id="LFJC01000003">
    <property type="protein sequence ID" value="PIT00948.1"/>
    <property type="molecule type" value="Genomic_DNA"/>
</dbReference>
<comment type="function">
    <text evidence="1">NodD regulates the expression of the nodABCFE genes which encode other nodulation proteins. NodD is also a negative regulator of its own expression. Binds flavonoids as inducers.</text>
</comment>
<dbReference type="SUPFAM" id="SSF46785">
    <property type="entry name" value="Winged helix' DNA-binding domain"/>
    <property type="match status" value="1"/>
</dbReference>
<evidence type="ECO:0000256" key="1">
    <source>
        <dbReference type="ARBA" id="ARBA00003502"/>
    </source>
</evidence>
<evidence type="ECO:0000256" key="3">
    <source>
        <dbReference type="ARBA" id="ARBA00023015"/>
    </source>
</evidence>
<evidence type="ECO:0000256" key="4">
    <source>
        <dbReference type="ARBA" id="ARBA00023125"/>
    </source>
</evidence>
<accession>A0A2M6U8S4</accession>
<evidence type="ECO:0000256" key="2">
    <source>
        <dbReference type="ARBA" id="ARBA00009437"/>
    </source>
</evidence>
<name>A0A2M6U8S4_9BRAD</name>
<dbReference type="InterPro" id="IPR036390">
    <property type="entry name" value="WH_DNA-bd_sf"/>
</dbReference>
<dbReference type="RefSeq" id="WP_161497202.1">
    <property type="nucleotide sequence ID" value="NZ_LFJC01000003.1"/>
</dbReference>
<evidence type="ECO:0000313" key="8">
    <source>
        <dbReference type="Proteomes" id="UP000228930"/>
    </source>
</evidence>
<evidence type="ECO:0000259" key="6">
    <source>
        <dbReference type="PROSITE" id="PS50931"/>
    </source>
</evidence>